<keyword evidence="1" id="KW-0175">Coiled coil</keyword>
<feature type="coiled-coil region" evidence="1">
    <location>
        <begin position="275"/>
        <end position="362"/>
    </location>
</feature>
<name>A0A380PRH5_YERFR</name>
<dbReference type="Pfam" id="PF13455">
    <property type="entry name" value="MUG113"/>
    <property type="match status" value="1"/>
</dbReference>
<proteinExistence type="predicted"/>
<dbReference type="SMART" id="SM00974">
    <property type="entry name" value="T5orf172"/>
    <property type="match status" value="1"/>
</dbReference>
<feature type="coiled-coil region" evidence="1">
    <location>
        <begin position="95"/>
        <end position="143"/>
    </location>
</feature>
<dbReference type="InterPro" id="IPR025280">
    <property type="entry name" value="SNIPE"/>
</dbReference>
<feature type="coiled-coil region" evidence="1">
    <location>
        <begin position="40"/>
        <end position="67"/>
    </location>
</feature>
<dbReference type="RefSeq" id="WP_032911985.1">
    <property type="nucleotide sequence ID" value="NZ_CP023964.1"/>
</dbReference>
<evidence type="ECO:0000256" key="1">
    <source>
        <dbReference type="SAM" id="Coils"/>
    </source>
</evidence>
<organism evidence="3 4">
    <name type="scientific">Yersinia frederiksenii</name>
    <dbReference type="NCBI Taxonomy" id="29484"/>
    <lineage>
        <taxon>Bacteria</taxon>
        <taxon>Pseudomonadati</taxon>
        <taxon>Pseudomonadota</taxon>
        <taxon>Gammaproteobacteria</taxon>
        <taxon>Enterobacterales</taxon>
        <taxon>Yersiniaceae</taxon>
        <taxon>Yersinia</taxon>
    </lineage>
</organism>
<feature type="domain" description="Bacteriophage T5 Orf172 DNA-binding" evidence="2">
    <location>
        <begin position="379"/>
        <end position="462"/>
    </location>
</feature>
<gene>
    <name evidence="3" type="ORF">NCTC11470_00919</name>
</gene>
<dbReference type="AlphaFoldDB" id="A0A380PRH5"/>
<dbReference type="EMBL" id="UHJA01000001">
    <property type="protein sequence ID" value="SUP75899.1"/>
    <property type="molecule type" value="Genomic_DNA"/>
</dbReference>
<evidence type="ECO:0000313" key="3">
    <source>
        <dbReference type="EMBL" id="SUP75899.1"/>
    </source>
</evidence>
<protein>
    <submittedName>
        <fullName evidence="3">T5orf172 domain</fullName>
    </submittedName>
</protein>
<dbReference type="Pfam" id="PF13250">
    <property type="entry name" value="SNIPE"/>
    <property type="match status" value="1"/>
</dbReference>
<evidence type="ECO:0000259" key="2">
    <source>
        <dbReference type="SMART" id="SM00974"/>
    </source>
</evidence>
<sequence>MILGLVTACVVLSIAVLILLYVRSKEKKQYAVNIERYSKIVDIEKEAEKLRNELDSEEKQRRKTLELEEKAAKKSIHDEVEEKRISIDREVKNKLTEIEIKEKESEQQLSEQKNELLLLKEEYREKRARLIELTEKLSQVTDDANMVEFGIYKPRFDYHDSIAFQEAIKRNKERQKSLIRQDAACDSDTNWEVNGSKAEGGRMIKRYVKLLTRAFNSECDAAIAKVKSGNVDQLHKRIETAFDALNKFGHSMNIRITHDYLNLRLEELVLCHEKELKLQNERDILREERELQREEEKAQREYDKAIKEELKAERDFEKAMERARKELDKANQEQKEQIEARISELESQLEEARALSERAKSQAQLTRSGHVYVISNIGAFGEDIYKIGLTRRLEPEDRVNELGSASVPFKYDIHALIYSDDAPTLETSLHQQFSKRRINLVNNRKEFFRVPLSDIESKVRELGYDASFDEFARAPEYRESQAIIAARANEKVKPTTVTSRIEEEFPEMI</sequence>
<evidence type="ECO:0000313" key="4">
    <source>
        <dbReference type="Proteomes" id="UP000254835"/>
    </source>
</evidence>
<accession>A0A380PRH5</accession>
<dbReference type="OrthoDB" id="6479756at2"/>
<dbReference type="Proteomes" id="UP000254835">
    <property type="component" value="Unassembled WGS sequence"/>
</dbReference>
<dbReference type="GeneID" id="57906178"/>
<reference evidence="3 4" key="1">
    <citation type="submission" date="2018-06" db="EMBL/GenBank/DDBJ databases">
        <authorList>
            <consortium name="Pathogen Informatics"/>
            <person name="Doyle S."/>
        </authorList>
    </citation>
    <scope>NUCLEOTIDE SEQUENCE [LARGE SCALE GENOMIC DNA]</scope>
    <source>
        <strain evidence="3 4">NCTC11470</strain>
    </source>
</reference>
<dbReference type="InterPro" id="IPR018306">
    <property type="entry name" value="Phage_T5_Orf172_DNA-bd"/>
</dbReference>